<keyword evidence="1" id="KW-0472">Membrane</keyword>
<evidence type="ECO:0000313" key="2">
    <source>
        <dbReference type="EMBL" id="ACN98266.1"/>
    </source>
</evidence>
<proteinExistence type="predicted"/>
<keyword evidence="1" id="KW-1133">Transmembrane helix</keyword>
<sequence length="65" mass="7504">MKKLYKNPVFIIVFLTSLMGLPFLVFLMDKYLLKLSEPVLFLAELSIITMGITSATIILLFFFKK</sequence>
<reference evidence="2 3" key="1">
    <citation type="journal article" date="2009" name="J. Bacteriol.">
        <title>Complete and draft genome sequences of six members of the Aquificales.</title>
        <authorList>
            <person name="Reysenbach A.L."/>
            <person name="Hamamura N."/>
            <person name="Podar M."/>
            <person name="Griffiths E."/>
            <person name="Ferreira S."/>
            <person name="Hochstein R."/>
            <person name="Heidelberg J."/>
            <person name="Johnson J."/>
            <person name="Mead D."/>
            <person name="Pohorille A."/>
            <person name="Sarmiento M."/>
            <person name="Schweighofer K."/>
            <person name="Seshadri R."/>
            <person name="Voytek M.A."/>
        </authorList>
    </citation>
    <scope>NUCLEOTIDE SEQUENCE [LARGE SCALE GENOMIC DNA]</scope>
    <source>
        <strain evidence="3">Az-Fu1 / DSM 15241 / OCM 825</strain>
    </source>
</reference>
<dbReference type="AlphaFoldDB" id="C1DWY1"/>
<dbReference type="OrthoDB" id="15339at2"/>
<keyword evidence="3" id="KW-1185">Reference proteome</keyword>
<organism evidence="2 3">
    <name type="scientific">Sulfurihydrogenibium azorense (strain DSM 15241 / OCM 825 / Az-Fu1)</name>
    <dbReference type="NCBI Taxonomy" id="204536"/>
    <lineage>
        <taxon>Bacteria</taxon>
        <taxon>Pseudomonadati</taxon>
        <taxon>Aquificota</taxon>
        <taxon>Aquificia</taxon>
        <taxon>Aquificales</taxon>
        <taxon>Hydrogenothermaceae</taxon>
        <taxon>Sulfurihydrogenibium</taxon>
    </lineage>
</organism>
<dbReference type="STRING" id="204536.SULAZ_1660"/>
<dbReference type="Proteomes" id="UP000001369">
    <property type="component" value="Chromosome"/>
</dbReference>
<dbReference type="EMBL" id="CP001229">
    <property type="protein sequence ID" value="ACN98266.1"/>
    <property type="molecule type" value="Genomic_DNA"/>
</dbReference>
<name>C1DWY1_SULAA</name>
<dbReference type="HOGENOM" id="CLU_2848204_0_0_0"/>
<keyword evidence="1" id="KW-0812">Transmembrane</keyword>
<evidence type="ECO:0000313" key="3">
    <source>
        <dbReference type="Proteomes" id="UP000001369"/>
    </source>
</evidence>
<protein>
    <submittedName>
        <fullName evidence="2">NADH dehydrogenase subunit 2</fullName>
    </submittedName>
</protein>
<evidence type="ECO:0000256" key="1">
    <source>
        <dbReference type="SAM" id="Phobius"/>
    </source>
</evidence>
<feature type="transmembrane region" description="Helical" evidence="1">
    <location>
        <begin position="40"/>
        <end position="63"/>
    </location>
</feature>
<gene>
    <name evidence="2" type="ordered locus">SULAZ_1660</name>
</gene>
<dbReference type="KEGG" id="saf:SULAZ_1660"/>
<feature type="transmembrane region" description="Helical" evidence="1">
    <location>
        <begin position="9"/>
        <end position="28"/>
    </location>
</feature>
<accession>C1DWY1</accession>
<dbReference type="RefSeq" id="WP_012673591.1">
    <property type="nucleotide sequence ID" value="NC_012438.1"/>
</dbReference>